<dbReference type="EMBL" id="CM018051">
    <property type="protein sequence ID" value="KAA8517005.1"/>
    <property type="molecule type" value="Genomic_DNA"/>
</dbReference>
<name>A0A5J4ZEQ9_9ASTE</name>
<dbReference type="Proteomes" id="UP000325577">
    <property type="component" value="Linkage Group LG8"/>
</dbReference>
<dbReference type="AlphaFoldDB" id="A0A5J4ZEQ9"/>
<evidence type="ECO:0000313" key="1">
    <source>
        <dbReference type="EMBL" id="KAA8517005.1"/>
    </source>
</evidence>
<accession>A0A5J4ZEQ9</accession>
<dbReference type="OrthoDB" id="1913277at2759"/>
<gene>
    <name evidence="1" type="ORF">F0562_017177</name>
</gene>
<organism evidence="1 2">
    <name type="scientific">Nyssa sinensis</name>
    <dbReference type="NCBI Taxonomy" id="561372"/>
    <lineage>
        <taxon>Eukaryota</taxon>
        <taxon>Viridiplantae</taxon>
        <taxon>Streptophyta</taxon>
        <taxon>Embryophyta</taxon>
        <taxon>Tracheophyta</taxon>
        <taxon>Spermatophyta</taxon>
        <taxon>Magnoliopsida</taxon>
        <taxon>eudicotyledons</taxon>
        <taxon>Gunneridae</taxon>
        <taxon>Pentapetalae</taxon>
        <taxon>asterids</taxon>
        <taxon>Cornales</taxon>
        <taxon>Nyssaceae</taxon>
        <taxon>Nyssa</taxon>
    </lineage>
</organism>
<proteinExistence type="predicted"/>
<reference evidence="1 2" key="1">
    <citation type="submission" date="2019-09" db="EMBL/GenBank/DDBJ databases">
        <title>A chromosome-level genome assembly of the Chinese tupelo Nyssa sinensis.</title>
        <authorList>
            <person name="Yang X."/>
            <person name="Kang M."/>
            <person name="Yang Y."/>
            <person name="Xiong H."/>
            <person name="Wang M."/>
            <person name="Zhang Z."/>
            <person name="Wang Z."/>
            <person name="Wu H."/>
            <person name="Ma T."/>
            <person name="Liu J."/>
            <person name="Xi Z."/>
        </authorList>
    </citation>
    <scope>NUCLEOTIDE SEQUENCE [LARGE SCALE GENOMIC DNA]</scope>
    <source>
        <strain evidence="1">J267</strain>
        <tissue evidence="1">Leaf</tissue>
    </source>
</reference>
<evidence type="ECO:0000313" key="2">
    <source>
        <dbReference type="Proteomes" id="UP000325577"/>
    </source>
</evidence>
<sequence>MMGNYGMTFAAIGGVYIGVEQLLRNKIKRSFINGAVAGSSSLGYKGKWKKEREDFIISSQSMMVREYLNDLNNYLFINFRCDGEAMELVEEV</sequence>
<keyword evidence="2" id="KW-1185">Reference proteome</keyword>
<protein>
    <submittedName>
        <fullName evidence="1">Uncharacterized protein</fullName>
    </submittedName>
</protein>